<gene>
    <name evidence="4" type="ORF">JF50_23230</name>
</gene>
<dbReference type="InterPro" id="IPR054828">
    <property type="entry name" value="Vit_B12_bind_prot"/>
</dbReference>
<dbReference type="RefSeq" id="WP_039611679.1">
    <property type="nucleotide sequence ID" value="NZ_JWIC01000010.1"/>
</dbReference>
<dbReference type="PANTHER" id="PTHR30535">
    <property type="entry name" value="VITAMIN B12-BINDING PROTEIN"/>
    <property type="match status" value="1"/>
</dbReference>
<dbReference type="PROSITE" id="PS50983">
    <property type="entry name" value="FE_B12_PBP"/>
    <property type="match status" value="1"/>
</dbReference>
<keyword evidence="1 2" id="KW-0732">Signal</keyword>
<feature type="signal peptide" evidence="2">
    <location>
        <begin position="1"/>
        <end position="20"/>
    </location>
</feature>
<evidence type="ECO:0000313" key="5">
    <source>
        <dbReference type="Proteomes" id="UP000031327"/>
    </source>
</evidence>
<proteinExistence type="predicted"/>
<dbReference type="OrthoDB" id="6495095at2"/>
<protein>
    <submittedName>
        <fullName evidence="4">ABC transporter substrate-binding protein</fullName>
    </submittedName>
</protein>
<dbReference type="PANTHER" id="PTHR30535:SF34">
    <property type="entry name" value="MOLYBDATE-BINDING PROTEIN MOLA"/>
    <property type="match status" value="1"/>
</dbReference>
<evidence type="ECO:0000256" key="2">
    <source>
        <dbReference type="SAM" id="SignalP"/>
    </source>
</evidence>
<dbReference type="InterPro" id="IPR050902">
    <property type="entry name" value="ABC_Transporter_SBP"/>
</dbReference>
<evidence type="ECO:0000313" key="4">
    <source>
        <dbReference type="EMBL" id="KID54782.1"/>
    </source>
</evidence>
<feature type="domain" description="Fe/B12 periplasmic-binding" evidence="3">
    <location>
        <begin position="28"/>
        <end position="277"/>
    </location>
</feature>
<dbReference type="CDD" id="cd01144">
    <property type="entry name" value="BtuF"/>
    <property type="match status" value="1"/>
</dbReference>
<dbReference type="AlphaFoldDB" id="A0A0C1QHV7"/>
<name>A0A0C1QHV7_9GAMM</name>
<dbReference type="SUPFAM" id="SSF53807">
    <property type="entry name" value="Helical backbone' metal receptor"/>
    <property type="match status" value="1"/>
</dbReference>
<dbReference type="Proteomes" id="UP000031327">
    <property type="component" value="Unassembled WGS sequence"/>
</dbReference>
<dbReference type="GO" id="GO:0071281">
    <property type="term" value="P:cellular response to iron ion"/>
    <property type="evidence" value="ECO:0007669"/>
    <property type="project" value="TreeGrafter"/>
</dbReference>
<sequence length="284" mass="32420">MTRHIWWLFMGLLLSASSFAQEKKQPSRIIALAPHIVENLYAIGAGDKIVGTVEYADYPEAANRIPRIGGYHGIQLEKVLALAPDLVIVWKNGNKEADIEKIKSLGIPIAYSVSKDIRQVPTELIKLGKLTGHEVQAEQLADKFNTRYQNIINQYHDKVAVDVFYQLWPSPLMTINGKTWIHQTLNMCGVRNVFAEATTDYPQISLENVIAKHPQVIIIPNEKAVKQPQQVQWQKWTEIPAVKHKQYIEVDADLLHRFSTRMLEGVQDMCDKLHASRNYYGKRL</sequence>
<organism evidence="4 5">
    <name type="scientific">Pseudoalteromonas luteoviolacea</name>
    <dbReference type="NCBI Taxonomy" id="43657"/>
    <lineage>
        <taxon>Bacteria</taxon>
        <taxon>Pseudomonadati</taxon>
        <taxon>Pseudomonadota</taxon>
        <taxon>Gammaproteobacteria</taxon>
        <taxon>Alteromonadales</taxon>
        <taxon>Pseudoalteromonadaceae</taxon>
        <taxon>Pseudoalteromonas</taxon>
    </lineage>
</organism>
<dbReference type="EMBL" id="JWIC01000010">
    <property type="protein sequence ID" value="KID54782.1"/>
    <property type="molecule type" value="Genomic_DNA"/>
</dbReference>
<dbReference type="Pfam" id="PF01497">
    <property type="entry name" value="Peripla_BP_2"/>
    <property type="match status" value="1"/>
</dbReference>
<feature type="chain" id="PRO_5002136850" evidence="2">
    <location>
        <begin position="21"/>
        <end position="284"/>
    </location>
</feature>
<dbReference type="NCBIfam" id="NF038402">
    <property type="entry name" value="TroA_like"/>
    <property type="match status" value="1"/>
</dbReference>
<evidence type="ECO:0000256" key="1">
    <source>
        <dbReference type="ARBA" id="ARBA00022729"/>
    </source>
</evidence>
<evidence type="ECO:0000259" key="3">
    <source>
        <dbReference type="PROSITE" id="PS50983"/>
    </source>
</evidence>
<dbReference type="Gene3D" id="3.40.50.1980">
    <property type="entry name" value="Nitrogenase molybdenum iron protein domain"/>
    <property type="match status" value="2"/>
</dbReference>
<dbReference type="InterPro" id="IPR002491">
    <property type="entry name" value="ABC_transptr_periplasmic_BD"/>
</dbReference>
<comment type="caution">
    <text evidence="4">The sequence shown here is derived from an EMBL/GenBank/DDBJ whole genome shotgun (WGS) entry which is preliminary data.</text>
</comment>
<accession>A0A0C1QHV7</accession>
<reference evidence="4 5" key="1">
    <citation type="submission" date="2014-12" db="EMBL/GenBank/DDBJ databases">
        <title>Draft Genome Sequence of Pseudoalteromonas luteoviolacea HI1.</title>
        <authorList>
            <person name="Asahina A.Y."/>
            <person name="Hadfield M.G."/>
        </authorList>
    </citation>
    <scope>NUCLEOTIDE SEQUENCE [LARGE SCALE GENOMIC DNA]</scope>
    <source>
        <strain evidence="4 5">HI1</strain>
    </source>
</reference>